<accession>A0A383F2M1</accession>
<dbReference type="AlphaFoldDB" id="A0A383F2M1"/>
<proteinExistence type="predicted"/>
<evidence type="ECO:0000313" key="1">
    <source>
        <dbReference type="EMBL" id="SVE62628.1"/>
    </source>
</evidence>
<name>A0A383F2M1_9ZZZZ</name>
<dbReference type="InterPro" id="IPR011990">
    <property type="entry name" value="TPR-like_helical_dom_sf"/>
</dbReference>
<protein>
    <recommendedName>
        <fullName evidence="2">Tetratricopeptide repeat protein</fullName>
    </recommendedName>
</protein>
<gene>
    <name evidence="1" type="ORF">METZ01_LOCUS515482</name>
</gene>
<dbReference type="Gene3D" id="1.25.40.10">
    <property type="entry name" value="Tetratricopeptide repeat domain"/>
    <property type="match status" value="1"/>
</dbReference>
<evidence type="ECO:0008006" key="2">
    <source>
        <dbReference type="Google" id="ProtNLM"/>
    </source>
</evidence>
<organism evidence="1">
    <name type="scientific">marine metagenome</name>
    <dbReference type="NCBI Taxonomy" id="408172"/>
    <lineage>
        <taxon>unclassified sequences</taxon>
        <taxon>metagenomes</taxon>
        <taxon>ecological metagenomes</taxon>
    </lineage>
</organism>
<feature type="non-terminal residue" evidence="1">
    <location>
        <position position="228"/>
    </location>
</feature>
<reference evidence="1" key="1">
    <citation type="submission" date="2018-05" db="EMBL/GenBank/DDBJ databases">
        <authorList>
            <person name="Lanie J.A."/>
            <person name="Ng W.-L."/>
            <person name="Kazmierczak K.M."/>
            <person name="Andrzejewski T.M."/>
            <person name="Davidsen T.M."/>
            <person name="Wayne K.J."/>
            <person name="Tettelin H."/>
            <person name="Glass J.I."/>
            <person name="Rusch D."/>
            <person name="Podicherti R."/>
            <person name="Tsui H.-C.T."/>
            <person name="Winkler M.E."/>
        </authorList>
    </citation>
    <scope>NUCLEOTIDE SEQUENCE</scope>
</reference>
<dbReference type="SUPFAM" id="SSF48452">
    <property type="entry name" value="TPR-like"/>
    <property type="match status" value="1"/>
</dbReference>
<dbReference type="EMBL" id="UINC01230486">
    <property type="protein sequence ID" value="SVE62628.1"/>
    <property type="molecule type" value="Genomic_DNA"/>
</dbReference>
<feature type="non-terminal residue" evidence="1">
    <location>
        <position position="1"/>
    </location>
</feature>
<sequence length="228" mass="26680">FSIIEQVAQENPKLIDAQLPIGIVEYYASVSNIFIRWAVKLYGLETSKDLALKKITNAANNSKWAWIEASGIISFIYLWLENMPYEAIQFTSRLSKEFPKNFYFNILNLESLIKTNRLVDAKKLIDVLDNRYSLLTERQKDWYGPYLNYEKALLLFYEQNYQETLPLIDKAIENYSGELDIILSNLFLLKGKVLDLKGNRKKALTYYNKCQNLDNFSHAIKESRQYLS</sequence>